<dbReference type="AlphaFoldDB" id="D0MI45"/>
<accession>D0MI45</accession>
<keyword evidence="8 12" id="KW-0663">Pyridoxal phosphate</keyword>
<dbReference type="UniPathway" id="UPA00050">
    <property type="reaction ID" value="UER00065"/>
</dbReference>
<dbReference type="InterPro" id="IPR004450">
    <property type="entry name" value="Thr_synthase-like"/>
</dbReference>
<dbReference type="GO" id="GO:0046360">
    <property type="term" value="P:2-oxobutyrate biosynthetic process"/>
    <property type="evidence" value="ECO:0007669"/>
    <property type="project" value="TreeGrafter"/>
</dbReference>
<evidence type="ECO:0000256" key="12">
    <source>
        <dbReference type="PIRSR" id="PIRSR604450-51"/>
    </source>
</evidence>
<dbReference type="Pfam" id="PF14821">
    <property type="entry name" value="Thr_synth_N"/>
    <property type="match status" value="1"/>
</dbReference>
<dbReference type="STRING" id="518766.Rmar_1263"/>
<dbReference type="EC" id="4.2.3.1" evidence="4 11"/>
<evidence type="ECO:0000256" key="10">
    <source>
        <dbReference type="ARBA" id="ARBA00049144"/>
    </source>
</evidence>
<evidence type="ECO:0000256" key="1">
    <source>
        <dbReference type="ARBA" id="ARBA00001933"/>
    </source>
</evidence>
<comment type="similarity">
    <text evidence="3">Belongs to the threonine synthase family.</text>
</comment>
<keyword evidence="6" id="KW-0028">Amino-acid biosynthesis</keyword>
<organism evidence="15 16">
    <name type="scientific">Rhodothermus marinus (strain ATCC 43812 / DSM 4252 / R-10)</name>
    <name type="common">Rhodothermus obamensis</name>
    <dbReference type="NCBI Taxonomy" id="518766"/>
    <lineage>
        <taxon>Bacteria</taxon>
        <taxon>Pseudomonadati</taxon>
        <taxon>Rhodothermota</taxon>
        <taxon>Rhodothermia</taxon>
        <taxon>Rhodothermales</taxon>
        <taxon>Rhodothermaceae</taxon>
        <taxon>Rhodothermus</taxon>
    </lineage>
</organism>
<dbReference type="GO" id="GO:0004795">
    <property type="term" value="F:threonine synthase activity"/>
    <property type="evidence" value="ECO:0007669"/>
    <property type="project" value="UniProtKB-UniRule"/>
</dbReference>
<dbReference type="InterPro" id="IPR036052">
    <property type="entry name" value="TrpB-like_PALP_sf"/>
</dbReference>
<dbReference type="GO" id="GO:0009088">
    <property type="term" value="P:threonine biosynthetic process"/>
    <property type="evidence" value="ECO:0007669"/>
    <property type="project" value="UniProtKB-UniRule"/>
</dbReference>
<evidence type="ECO:0000259" key="14">
    <source>
        <dbReference type="Pfam" id="PF14821"/>
    </source>
</evidence>
<comment type="pathway">
    <text evidence="2">Amino-acid biosynthesis; L-threonine biosynthesis; L-threonine from L-aspartate: step 5/5.</text>
</comment>
<comment type="cofactor">
    <cofactor evidence="1 12">
        <name>pyridoxal 5'-phosphate</name>
        <dbReference type="ChEBI" id="CHEBI:597326"/>
    </cofactor>
</comment>
<evidence type="ECO:0000256" key="7">
    <source>
        <dbReference type="ARBA" id="ARBA00022697"/>
    </source>
</evidence>
<evidence type="ECO:0000256" key="6">
    <source>
        <dbReference type="ARBA" id="ARBA00022605"/>
    </source>
</evidence>
<dbReference type="eggNOG" id="COG0498">
    <property type="taxonomic scope" value="Bacteria"/>
</dbReference>
<evidence type="ECO:0000256" key="4">
    <source>
        <dbReference type="ARBA" id="ARBA00013028"/>
    </source>
</evidence>
<dbReference type="HOGENOM" id="CLU_015170_0_0_10"/>
<dbReference type="GO" id="GO:0030170">
    <property type="term" value="F:pyridoxal phosphate binding"/>
    <property type="evidence" value="ECO:0007669"/>
    <property type="project" value="InterPro"/>
</dbReference>
<dbReference type="OrthoDB" id="9763107at2"/>
<dbReference type="InterPro" id="IPR037158">
    <property type="entry name" value="Thr_synth_N_sf"/>
</dbReference>
<dbReference type="PANTHER" id="PTHR42690">
    <property type="entry name" value="THREONINE SYNTHASE FAMILY MEMBER"/>
    <property type="match status" value="1"/>
</dbReference>
<gene>
    <name evidence="15" type="ordered locus">Rmar_1263</name>
</gene>
<protein>
    <recommendedName>
        <fullName evidence="5 11">Threonine synthase</fullName>
        <ecNumber evidence="4 11">4.2.3.1</ecNumber>
    </recommendedName>
</protein>
<evidence type="ECO:0000259" key="13">
    <source>
        <dbReference type="Pfam" id="PF00291"/>
    </source>
</evidence>
<reference evidence="15 16" key="1">
    <citation type="journal article" date="2009" name="Stand. Genomic Sci.">
        <title>Complete genome sequence of Rhodothermus marinus type strain (R-10).</title>
        <authorList>
            <person name="Nolan M."/>
            <person name="Tindall B.J."/>
            <person name="Pomrenke H."/>
            <person name="Lapidus A."/>
            <person name="Copeland A."/>
            <person name="Glavina Del Rio T."/>
            <person name="Lucas S."/>
            <person name="Chen F."/>
            <person name="Tice H."/>
            <person name="Cheng J.F."/>
            <person name="Saunders E."/>
            <person name="Han C."/>
            <person name="Bruce D."/>
            <person name="Goodwin L."/>
            <person name="Chain P."/>
            <person name="Pitluck S."/>
            <person name="Ovchinikova G."/>
            <person name="Pati A."/>
            <person name="Ivanova N."/>
            <person name="Mavromatis K."/>
            <person name="Chen A."/>
            <person name="Palaniappan K."/>
            <person name="Land M."/>
            <person name="Hauser L."/>
            <person name="Chang Y.J."/>
            <person name="Jeffries C.D."/>
            <person name="Brettin T."/>
            <person name="Goker M."/>
            <person name="Bristow J."/>
            <person name="Eisen J.A."/>
            <person name="Markowitz V."/>
            <person name="Hugenholtz P."/>
            <person name="Kyrpides N.C."/>
            <person name="Klenk H.P."/>
            <person name="Detter J.C."/>
        </authorList>
    </citation>
    <scope>NUCLEOTIDE SEQUENCE [LARGE SCALE GENOMIC DNA]</scope>
    <source>
        <strain evidence="16">ATCC 43812 / DSM 4252 / R-10</strain>
    </source>
</reference>
<evidence type="ECO:0000256" key="8">
    <source>
        <dbReference type="ARBA" id="ARBA00022898"/>
    </source>
</evidence>
<proteinExistence type="inferred from homology"/>
<feature type="modified residue" description="N6-(pyridoxal phosphate)lysine" evidence="12">
    <location>
        <position position="111"/>
    </location>
</feature>
<evidence type="ECO:0000313" key="16">
    <source>
        <dbReference type="Proteomes" id="UP000002221"/>
    </source>
</evidence>
<dbReference type="InterPro" id="IPR051166">
    <property type="entry name" value="Threonine_Synthase"/>
</dbReference>
<dbReference type="Gene3D" id="3.90.1380.10">
    <property type="entry name" value="Threonine synthase, N-terminal domain"/>
    <property type="match status" value="1"/>
</dbReference>
<evidence type="ECO:0000256" key="5">
    <source>
        <dbReference type="ARBA" id="ARBA00018679"/>
    </source>
</evidence>
<dbReference type="RefSeq" id="WP_012843765.1">
    <property type="nucleotide sequence ID" value="NC_013501.1"/>
</dbReference>
<dbReference type="PROSITE" id="PS00165">
    <property type="entry name" value="DEHYDRATASE_SER_THR"/>
    <property type="match status" value="1"/>
</dbReference>
<dbReference type="InterPro" id="IPR000634">
    <property type="entry name" value="Ser/Thr_deHydtase_PyrdxlP-BS"/>
</dbReference>
<sequence>MTAPAPIRFVSTRGKAPALTFDEALLQGLASDGGLYIPERVPQLPSTVWRAARSFPEMAAEVLARWLQGVFPEETVSRVTAEALSFPVPLVPLGDGLYVLELFHGPTLSFKDFGARTMARFAREVLRRRDERLLVLVATSGDTGSAVADGFAGLERVQVGLLYPYGQVSPVQERQLIVQRPGVQAFAVHGTFDDCQRLVKSAFADPDFSRVRLSSANSINVGRLLPQMLYYIWAVAEGGFDEVVFCVPSGNLGNLTGGVLAALSGLPVRRFIAAHNANDFFPRFLAGEGPAFGPSRRTLSNAMDVGAPSNFERLQALLGASMPERIWGTSVSDKETLQTIRQVYETTGYLADPHTAVGLEAARRYREATGDRAPLVVLATAHPAKFPEVIRQALDFEPEAPEALARLWKQEVSVVHVEADLEALKAHLLPHVAAGT</sequence>
<keyword evidence="9 15" id="KW-0456">Lyase</keyword>
<evidence type="ECO:0000313" key="15">
    <source>
        <dbReference type="EMBL" id="ACY48153.1"/>
    </source>
</evidence>
<evidence type="ECO:0000256" key="2">
    <source>
        <dbReference type="ARBA" id="ARBA00004979"/>
    </source>
</evidence>
<feature type="domain" description="Tryptophan synthase beta chain-like PALP" evidence="13">
    <location>
        <begin position="94"/>
        <end position="380"/>
    </location>
</feature>
<evidence type="ECO:0000256" key="3">
    <source>
        <dbReference type="ARBA" id="ARBA00005517"/>
    </source>
</evidence>
<evidence type="ECO:0000256" key="11">
    <source>
        <dbReference type="NCBIfam" id="TIGR00260"/>
    </source>
</evidence>
<comment type="catalytic activity">
    <reaction evidence="10">
        <text>O-phospho-L-homoserine + H2O = L-threonine + phosphate</text>
        <dbReference type="Rhea" id="RHEA:10840"/>
        <dbReference type="ChEBI" id="CHEBI:15377"/>
        <dbReference type="ChEBI" id="CHEBI:43474"/>
        <dbReference type="ChEBI" id="CHEBI:57590"/>
        <dbReference type="ChEBI" id="CHEBI:57926"/>
        <dbReference type="EC" id="4.2.3.1"/>
    </reaction>
</comment>
<feature type="domain" description="Threonine synthase N-terminal" evidence="14">
    <location>
        <begin position="8"/>
        <end position="83"/>
    </location>
</feature>
<keyword evidence="16" id="KW-1185">Reference proteome</keyword>
<dbReference type="PANTHER" id="PTHR42690:SF1">
    <property type="entry name" value="THREONINE SYNTHASE-LIKE 2"/>
    <property type="match status" value="1"/>
</dbReference>
<dbReference type="InterPro" id="IPR001926">
    <property type="entry name" value="TrpB-like_PALP"/>
</dbReference>
<dbReference type="InterPro" id="IPR029144">
    <property type="entry name" value="Thr_synth_N"/>
</dbReference>
<dbReference type="EMBL" id="CP001807">
    <property type="protein sequence ID" value="ACY48153.1"/>
    <property type="molecule type" value="Genomic_DNA"/>
</dbReference>
<dbReference type="NCBIfam" id="TIGR00260">
    <property type="entry name" value="thrC"/>
    <property type="match status" value="1"/>
</dbReference>
<name>D0MI45_RHOM4</name>
<dbReference type="Proteomes" id="UP000002221">
    <property type="component" value="Chromosome"/>
</dbReference>
<dbReference type="Gene3D" id="3.40.50.1100">
    <property type="match status" value="2"/>
</dbReference>
<dbReference type="GO" id="GO:0009071">
    <property type="term" value="P:serine family amino acid catabolic process"/>
    <property type="evidence" value="ECO:0007669"/>
    <property type="project" value="TreeGrafter"/>
</dbReference>
<dbReference type="SUPFAM" id="SSF53686">
    <property type="entry name" value="Tryptophan synthase beta subunit-like PLP-dependent enzymes"/>
    <property type="match status" value="1"/>
</dbReference>
<dbReference type="KEGG" id="rmr:Rmar_1263"/>
<keyword evidence="7" id="KW-0791">Threonine biosynthesis</keyword>
<evidence type="ECO:0000256" key="9">
    <source>
        <dbReference type="ARBA" id="ARBA00023239"/>
    </source>
</evidence>
<dbReference type="Pfam" id="PF00291">
    <property type="entry name" value="PALP"/>
    <property type="match status" value="1"/>
</dbReference>